<dbReference type="InterPro" id="IPR003702">
    <property type="entry name" value="ActCoA_hydro_N"/>
</dbReference>
<feature type="domain" description="Acetyl-CoA hydrolase/transferase N-terminal" evidence="3">
    <location>
        <begin position="6"/>
        <end position="180"/>
    </location>
</feature>
<gene>
    <name evidence="5" type="ORF">SAMN05444280_11226</name>
</gene>
<dbReference type="AlphaFoldDB" id="A0A1M6GZS1"/>
<dbReference type="SUPFAM" id="SSF100950">
    <property type="entry name" value="NagB/RpiA/CoA transferase-like"/>
    <property type="match status" value="2"/>
</dbReference>
<protein>
    <submittedName>
        <fullName evidence="5">Acyl-CoA hydrolase</fullName>
    </submittedName>
</protein>
<evidence type="ECO:0000256" key="1">
    <source>
        <dbReference type="ARBA" id="ARBA00009632"/>
    </source>
</evidence>
<dbReference type="Proteomes" id="UP000184050">
    <property type="component" value="Unassembled WGS sequence"/>
</dbReference>
<dbReference type="RefSeq" id="WP_073168831.1">
    <property type="nucleotide sequence ID" value="NZ_FQZE01000012.1"/>
</dbReference>
<evidence type="ECO:0000256" key="2">
    <source>
        <dbReference type="ARBA" id="ARBA00022679"/>
    </source>
</evidence>
<organism evidence="5 6">
    <name type="scientific">Tangfeifania diversioriginum</name>
    <dbReference type="NCBI Taxonomy" id="1168035"/>
    <lineage>
        <taxon>Bacteria</taxon>
        <taxon>Pseudomonadati</taxon>
        <taxon>Bacteroidota</taxon>
        <taxon>Bacteroidia</taxon>
        <taxon>Marinilabiliales</taxon>
        <taxon>Prolixibacteraceae</taxon>
        <taxon>Tangfeifania</taxon>
    </lineage>
</organism>
<evidence type="ECO:0000259" key="3">
    <source>
        <dbReference type="Pfam" id="PF02550"/>
    </source>
</evidence>
<dbReference type="InterPro" id="IPR026888">
    <property type="entry name" value="AcetylCoA_hyd_C"/>
</dbReference>
<dbReference type="InterPro" id="IPR046433">
    <property type="entry name" value="ActCoA_hydro"/>
</dbReference>
<dbReference type="EMBL" id="FQZE01000012">
    <property type="protein sequence ID" value="SHJ15426.1"/>
    <property type="molecule type" value="Genomic_DNA"/>
</dbReference>
<sequence length="441" mass="48001">MKNIKFISAKDAVKVIKSNDRVHLHSVAVTPHPLIKAMCERGRNKEFRNVRIQHIHTEGHAPYADAEFEGIFQLESFFVGANVRKQTQAGYADYIPVFLQETQRLIREGYLQVNVAMIQVSTPDKFGFVSLGTSVDATLAAVEKADTVIAIVNPNVPRAFGDAMIHINEIDLFVEDDSPLITAEPGPISETDRKIGRYVAELVDDGATLQMGIGAIPNAVLSMLGNHKDLGVHSEMFADGILPLVDKGIVNGKNKKTDKGKMVATFLMGSNKLYEFVDDNPGVAMQDVKYTNRVNVIAKNPKVTAINSALQVDITGQVCADSIGTKFYSGVGGQIDFLRGASLSNGGKPIIAMPSVTAKGISKIAPILTPGAGVVSTRANLHWLVTEFGAVNLYGRTLQDRAKLIISIAHPDHQEELDKAAFERFGPHFHFVWDENSDGNN</sequence>
<dbReference type="Gene3D" id="3.40.1080.20">
    <property type="entry name" value="Acetyl-CoA hydrolase/transferase C-terminal domain"/>
    <property type="match status" value="1"/>
</dbReference>
<dbReference type="GO" id="GO:0006083">
    <property type="term" value="P:acetate metabolic process"/>
    <property type="evidence" value="ECO:0007669"/>
    <property type="project" value="InterPro"/>
</dbReference>
<keyword evidence="2" id="KW-0808">Transferase</keyword>
<dbReference type="Gene3D" id="3.30.750.70">
    <property type="entry name" value="4-hydroxybutyrate coenzyme like domains"/>
    <property type="match status" value="1"/>
</dbReference>
<dbReference type="Pfam" id="PF13336">
    <property type="entry name" value="AcetylCoA_hyd_C"/>
    <property type="match status" value="1"/>
</dbReference>
<proteinExistence type="inferred from homology"/>
<dbReference type="Pfam" id="PF02550">
    <property type="entry name" value="AcetylCoA_hydro"/>
    <property type="match status" value="1"/>
</dbReference>
<feature type="domain" description="Acetyl-CoA hydrolase/transferase C-terminal" evidence="4">
    <location>
        <begin position="269"/>
        <end position="421"/>
    </location>
</feature>
<evidence type="ECO:0000313" key="5">
    <source>
        <dbReference type="EMBL" id="SHJ15426.1"/>
    </source>
</evidence>
<dbReference type="PANTHER" id="PTHR21432">
    <property type="entry name" value="ACETYL-COA HYDROLASE-RELATED"/>
    <property type="match status" value="1"/>
</dbReference>
<dbReference type="STRING" id="1168035.SAMN05444280_11226"/>
<dbReference type="Gene3D" id="3.40.1080.10">
    <property type="entry name" value="Glutaconate Coenzyme A-transferase"/>
    <property type="match status" value="1"/>
</dbReference>
<dbReference type="InterPro" id="IPR037171">
    <property type="entry name" value="NagB/RpiA_transferase-like"/>
</dbReference>
<name>A0A1M6GZS1_9BACT</name>
<evidence type="ECO:0000313" key="6">
    <source>
        <dbReference type="Proteomes" id="UP000184050"/>
    </source>
</evidence>
<dbReference type="GO" id="GO:0016787">
    <property type="term" value="F:hydrolase activity"/>
    <property type="evidence" value="ECO:0007669"/>
    <property type="project" value="UniProtKB-KW"/>
</dbReference>
<keyword evidence="5" id="KW-0378">Hydrolase</keyword>
<accession>A0A1M6GZS1</accession>
<reference evidence="5 6" key="1">
    <citation type="submission" date="2016-11" db="EMBL/GenBank/DDBJ databases">
        <authorList>
            <person name="Jaros S."/>
            <person name="Januszkiewicz K."/>
            <person name="Wedrychowicz H."/>
        </authorList>
    </citation>
    <scope>NUCLEOTIDE SEQUENCE [LARGE SCALE GENOMIC DNA]</scope>
    <source>
        <strain evidence="5 6">DSM 27063</strain>
    </source>
</reference>
<dbReference type="InterPro" id="IPR038460">
    <property type="entry name" value="AcetylCoA_hyd_C_sf"/>
</dbReference>
<evidence type="ECO:0000259" key="4">
    <source>
        <dbReference type="Pfam" id="PF13336"/>
    </source>
</evidence>
<dbReference type="OrthoDB" id="9801795at2"/>
<keyword evidence="6" id="KW-1185">Reference proteome</keyword>
<dbReference type="GO" id="GO:0008775">
    <property type="term" value="F:acetate CoA-transferase activity"/>
    <property type="evidence" value="ECO:0007669"/>
    <property type="project" value="InterPro"/>
</dbReference>
<comment type="similarity">
    <text evidence="1">Belongs to the acetyl-CoA hydrolase/transferase family.</text>
</comment>
<dbReference type="PANTHER" id="PTHR21432:SF20">
    <property type="entry name" value="ACETYL-COA HYDROLASE"/>
    <property type="match status" value="1"/>
</dbReference>